<feature type="domain" description="YodL-like" evidence="1">
    <location>
        <begin position="76"/>
        <end position="174"/>
    </location>
</feature>
<dbReference type="EMBL" id="CACRUH010000015">
    <property type="protein sequence ID" value="VYT87118.1"/>
    <property type="molecule type" value="Genomic_DNA"/>
</dbReference>
<evidence type="ECO:0000313" key="2">
    <source>
        <dbReference type="EMBL" id="VYT87118.1"/>
    </source>
</evidence>
<reference evidence="2" key="1">
    <citation type="submission" date="2019-11" db="EMBL/GenBank/DDBJ databases">
        <authorList>
            <person name="Feng L."/>
        </authorList>
    </citation>
    <scope>NUCLEOTIDE SEQUENCE</scope>
    <source>
        <strain evidence="2">ChathewayiLFYP18</strain>
    </source>
</reference>
<accession>A0A6N3AA02</accession>
<dbReference type="AlphaFoldDB" id="A0A6N3AA02"/>
<dbReference type="RefSeq" id="WP_156832432.1">
    <property type="nucleotide sequence ID" value="NZ_CACRUH010000015.1"/>
</dbReference>
<sequence length="190" mass="22017">MVGIRVRDGIVEYFGNLAGYVEGESAVIDTIFENEVLKRYLEEKKGLHVVWENGVYDRLAAGVQAGEREGKRFKDCRIYQIKAEALPEKKFLDYAVLKKDYGEPERTDYRMVYQSQMDTNDLEEIYDRFDRSYEELPSGFSGRPISISDIIELYDSSGSQFYYVDHYGFEQVPFEKGQIEAFSCQEPATI</sequence>
<gene>
    <name evidence="2" type="ORF">CHLFYP18_05781</name>
</gene>
<dbReference type="InterPro" id="IPR025923">
    <property type="entry name" value="YodL-like_dom"/>
</dbReference>
<organism evidence="2">
    <name type="scientific">Hungatella hathewayi</name>
    <dbReference type="NCBI Taxonomy" id="154046"/>
    <lineage>
        <taxon>Bacteria</taxon>
        <taxon>Bacillati</taxon>
        <taxon>Bacillota</taxon>
        <taxon>Clostridia</taxon>
        <taxon>Lachnospirales</taxon>
        <taxon>Lachnospiraceae</taxon>
        <taxon>Hungatella</taxon>
    </lineage>
</organism>
<proteinExistence type="predicted"/>
<protein>
    <recommendedName>
        <fullName evidence="1">YodL-like domain-containing protein</fullName>
    </recommendedName>
</protein>
<dbReference type="Pfam" id="PF14191">
    <property type="entry name" value="YodL"/>
    <property type="match status" value="1"/>
</dbReference>
<evidence type="ECO:0000259" key="1">
    <source>
        <dbReference type="Pfam" id="PF14191"/>
    </source>
</evidence>
<name>A0A6N3AA02_9FIRM</name>